<dbReference type="OrthoDB" id="26941at2"/>
<protein>
    <submittedName>
        <fullName evidence="2">DoxX family membrane protein</fullName>
    </submittedName>
</protein>
<sequence>MNEFAFPNVGLFNVIVPWGELWVGIGLILGVFTSYAVLMGLIMNFAYINILLDKI</sequence>
<dbReference type="EMBL" id="RYZZ01000017">
    <property type="protein sequence ID" value="RUQ28295.1"/>
    <property type="molecule type" value="Genomic_DNA"/>
</dbReference>
<comment type="caution">
    <text evidence="2">The sequence shown here is derived from an EMBL/GenBank/DDBJ whole genome shotgun (WGS) entry which is preliminary data.</text>
</comment>
<keyword evidence="3" id="KW-1185">Reference proteome</keyword>
<name>A0A433HJ84_9BACI</name>
<evidence type="ECO:0000313" key="3">
    <source>
        <dbReference type="Proteomes" id="UP000267430"/>
    </source>
</evidence>
<accession>A0A433HJ84</accession>
<keyword evidence="1" id="KW-1133">Transmembrane helix</keyword>
<proteinExistence type="predicted"/>
<dbReference type="AlphaFoldDB" id="A0A433HJ84"/>
<dbReference type="GO" id="GO:0016020">
    <property type="term" value="C:membrane"/>
    <property type="evidence" value="ECO:0007669"/>
    <property type="project" value="UniProtKB-SubCell"/>
</dbReference>
<evidence type="ECO:0000256" key="1">
    <source>
        <dbReference type="SAM" id="Phobius"/>
    </source>
</evidence>
<evidence type="ECO:0000313" key="2">
    <source>
        <dbReference type="EMBL" id="RUQ28295.1"/>
    </source>
</evidence>
<dbReference type="Proteomes" id="UP000267430">
    <property type="component" value="Unassembled WGS sequence"/>
</dbReference>
<reference evidence="2 3" key="1">
    <citation type="submission" date="2018-12" db="EMBL/GenBank/DDBJ databases">
        <title>Bacillus chawlae sp. nov., Bacillus glennii sp. nov., and Bacillus saganii sp. nov. Isolated from the Vehicle Assembly Building at Kennedy Space Center where the Viking Spacecraft were Assembled.</title>
        <authorList>
            <person name="Seuylemezian A."/>
            <person name="Vaishampayan P."/>
        </authorList>
    </citation>
    <scope>NUCLEOTIDE SEQUENCE [LARGE SCALE GENOMIC DNA]</scope>
    <source>
        <strain evidence="2 3">L5</strain>
    </source>
</reference>
<keyword evidence="1" id="KW-0472">Membrane</keyword>
<organism evidence="2 3">
    <name type="scientific">Peribacillus cavernae</name>
    <dbReference type="NCBI Taxonomy" id="1674310"/>
    <lineage>
        <taxon>Bacteria</taxon>
        <taxon>Bacillati</taxon>
        <taxon>Bacillota</taxon>
        <taxon>Bacilli</taxon>
        <taxon>Bacillales</taxon>
        <taxon>Bacillaceae</taxon>
        <taxon>Peribacillus</taxon>
    </lineage>
</organism>
<gene>
    <name evidence="2" type="ORF">ELQ35_13075</name>
</gene>
<keyword evidence="1" id="KW-0812">Transmembrane</keyword>
<feature type="transmembrane region" description="Helical" evidence="1">
    <location>
        <begin position="21"/>
        <end position="52"/>
    </location>
</feature>